<name>A0A286UQZ2_9AGAM</name>
<dbReference type="OrthoDB" id="337038at2759"/>
<dbReference type="InterPro" id="IPR035940">
    <property type="entry name" value="CAP_sf"/>
</dbReference>
<evidence type="ECO:0000256" key="1">
    <source>
        <dbReference type="SAM" id="MobiDB-lite"/>
    </source>
</evidence>
<feature type="compositionally biased region" description="Low complexity" evidence="1">
    <location>
        <begin position="156"/>
        <end position="192"/>
    </location>
</feature>
<comment type="caution">
    <text evidence="4">The sequence shown here is derived from an EMBL/GenBank/DDBJ whole genome shotgun (WGS) entry which is preliminary data.</text>
</comment>
<dbReference type="SMART" id="SM00198">
    <property type="entry name" value="SCP"/>
    <property type="match status" value="1"/>
</dbReference>
<proteinExistence type="predicted"/>
<dbReference type="PRINTS" id="PR00837">
    <property type="entry name" value="V5TPXLIKE"/>
</dbReference>
<dbReference type="InterPro" id="IPR014044">
    <property type="entry name" value="CAP_dom"/>
</dbReference>
<feature type="region of interest" description="Disordered" evidence="1">
    <location>
        <begin position="156"/>
        <end position="225"/>
    </location>
</feature>
<feature type="signal peptide" evidence="2">
    <location>
        <begin position="1"/>
        <end position="25"/>
    </location>
</feature>
<dbReference type="SUPFAM" id="SSF55797">
    <property type="entry name" value="PR-1-like"/>
    <property type="match status" value="1"/>
</dbReference>
<protein>
    <submittedName>
        <fullName evidence="4">PR-1</fullName>
    </submittedName>
</protein>
<dbReference type="Gene3D" id="3.40.33.10">
    <property type="entry name" value="CAP"/>
    <property type="match status" value="1"/>
</dbReference>
<evidence type="ECO:0000259" key="3">
    <source>
        <dbReference type="SMART" id="SM00198"/>
    </source>
</evidence>
<sequence>MFKPVSVLLTVIIFSNSLFIANAQASPGACTTGWGWPGFVRGSNPWGAVLKPIESSALNNVLSGACATATAVSDIPQSSASSTATTSTVLSTRLSTASATTITVSSFTLSFTTLTSSSFTTLSSSFRSSISISSVTTSSLSAPSTTSTSAIFVSTTSSASPSTTSSTTSSTTTSSSIASSHTSSSTAIFTSTPPQASSSSETTSKPTASSSVTPSGNTNSASTTDIDTYLSTHNSVREQHGASALVWNDTLATAAQKWANNCVFQHSSGSLGPFGENLAAGTGTSYGITDAVKSWTDEASQYDPNNPQASHFTQVVWKASTQLGCAVQSCSGIFSANFGLAKFFVCEYYPQGNVIGAFAQNVQA</sequence>
<dbReference type="EMBL" id="NBII01000002">
    <property type="protein sequence ID" value="PAV21987.1"/>
    <property type="molecule type" value="Genomic_DNA"/>
</dbReference>
<gene>
    <name evidence="4" type="ORF">PNOK_0194400</name>
</gene>
<dbReference type="AlphaFoldDB" id="A0A286UQZ2"/>
<organism evidence="4 5">
    <name type="scientific">Pyrrhoderma noxium</name>
    <dbReference type="NCBI Taxonomy" id="2282107"/>
    <lineage>
        <taxon>Eukaryota</taxon>
        <taxon>Fungi</taxon>
        <taxon>Dikarya</taxon>
        <taxon>Basidiomycota</taxon>
        <taxon>Agaricomycotina</taxon>
        <taxon>Agaricomycetes</taxon>
        <taxon>Hymenochaetales</taxon>
        <taxon>Hymenochaetaceae</taxon>
        <taxon>Pyrrhoderma</taxon>
    </lineage>
</organism>
<dbReference type="PANTHER" id="PTHR10334">
    <property type="entry name" value="CYSTEINE-RICH SECRETORY PROTEIN-RELATED"/>
    <property type="match status" value="1"/>
</dbReference>
<accession>A0A286UQZ2</accession>
<evidence type="ECO:0000256" key="2">
    <source>
        <dbReference type="SAM" id="SignalP"/>
    </source>
</evidence>
<reference evidence="4 5" key="1">
    <citation type="journal article" date="2017" name="Mol. Ecol.">
        <title>Comparative and population genomic landscape of Phellinus noxius: A hypervariable fungus causing root rot in trees.</title>
        <authorList>
            <person name="Chung C.L."/>
            <person name="Lee T.J."/>
            <person name="Akiba M."/>
            <person name="Lee H.H."/>
            <person name="Kuo T.H."/>
            <person name="Liu D."/>
            <person name="Ke H.M."/>
            <person name="Yokoi T."/>
            <person name="Roa M.B."/>
            <person name="Lu M.J."/>
            <person name="Chang Y.Y."/>
            <person name="Ann P.J."/>
            <person name="Tsai J.N."/>
            <person name="Chen C.Y."/>
            <person name="Tzean S.S."/>
            <person name="Ota Y."/>
            <person name="Hattori T."/>
            <person name="Sahashi N."/>
            <person name="Liou R.F."/>
            <person name="Kikuchi T."/>
            <person name="Tsai I.J."/>
        </authorList>
    </citation>
    <scope>NUCLEOTIDE SEQUENCE [LARGE SCALE GENOMIC DNA]</scope>
    <source>
        <strain evidence="4 5">FFPRI411160</strain>
    </source>
</reference>
<dbReference type="Pfam" id="PF00188">
    <property type="entry name" value="CAP"/>
    <property type="match status" value="1"/>
</dbReference>
<feature type="compositionally biased region" description="Polar residues" evidence="1">
    <location>
        <begin position="193"/>
        <end position="225"/>
    </location>
</feature>
<dbReference type="Proteomes" id="UP000217199">
    <property type="component" value="Unassembled WGS sequence"/>
</dbReference>
<keyword evidence="2" id="KW-0732">Signal</keyword>
<evidence type="ECO:0000313" key="5">
    <source>
        <dbReference type="Proteomes" id="UP000217199"/>
    </source>
</evidence>
<feature type="chain" id="PRO_5013891092" evidence="2">
    <location>
        <begin position="26"/>
        <end position="364"/>
    </location>
</feature>
<keyword evidence="5" id="KW-1185">Reference proteome</keyword>
<feature type="domain" description="SCP" evidence="3">
    <location>
        <begin position="224"/>
        <end position="356"/>
    </location>
</feature>
<dbReference type="InterPro" id="IPR001283">
    <property type="entry name" value="CRISP-related"/>
</dbReference>
<evidence type="ECO:0000313" key="4">
    <source>
        <dbReference type="EMBL" id="PAV21987.1"/>
    </source>
</evidence>
<dbReference type="STRING" id="2282107.A0A286UQZ2"/>
<dbReference type="InParanoid" id="A0A286UQZ2"/>